<dbReference type="CDD" id="cd10432">
    <property type="entry name" value="BI-1-like_bacterial"/>
    <property type="match status" value="1"/>
</dbReference>
<feature type="transmembrane region" description="Helical" evidence="6">
    <location>
        <begin position="82"/>
        <end position="106"/>
    </location>
</feature>
<evidence type="ECO:0000313" key="8">
    <source>
        <dbReference type="Proteomes" id="UP000318946"/>
    </source>
</evidence>
<dbReference type="GeneID" id="78341865"/>
<evidence type="ECO:0000256" key="4">
    <source>
        <dbReference type="ARBA" id="ARBA00022989"/>
    </source>
</evidence>
<proteinExistence type="inferred from homology"/>
<dbReference type="AlphaFoldDB" id="A0A3D3YL46"/>
<evidence type="ECO:0000313" key="7">
    <source>
        <dbReference type="EMBL" id="BBL03834.1"/>
    </source>
</evidence>
<feature type="transmembrane region" description="Helical" evidence="6">
    <location>
        <begin position="167"/>
        <end position="185"/>
    </location>
</feature>
<dbReference type="Proteomes" id="UP000318946">
    <property type="component" value="Chromosome"/>
</dbReference>
<reference evidence="8" key="1">
    <citation type="submission" date="2019-06" db="EMBL/GenBank/DDBJ databases">
        <title>Alistipes onderdonkii subsp. vulgaris subsp. nov., Alistipes dispar sp. nov. and Alistipes communis sp. nov., isolated from human faeces, and creation of Alistipes onderdonkii subsp. onderdonkii subsp. nov.</title>
        <authorList>
            <person name="Sakamoto M."/>
            <person name="Ikeyama N."/>
            <person name="Ogata Y."/>
            <person name="Suda W."/>
            <person name="Iino T."/>
            <person name="Hattori M."/>
            <person name="Ohkuma M."/>
        </authorList>
    </citation>
    <scope>NUCLEOTIDE SEQUENCE [LARGE SCALE GENOMIC DNA]</scope>
    <source>
        <strain evidence="8">5CBH24</strain>
    </source>
</reference>
<dbReference type="PANTHER" id="PTHR23291">
    <property type="entry name" value="BAX INHIBITOR-RELATED"/>
    <property type="match status" value="1"/>
</dbReference>
<keyword evidence="8" id="KW-1185">Reference proteome</keyword>
<feature type="transmembrane region" description="Helical" evidence="6">
    <location>
        <begin position="143"/>
        <end position="161"/>
    </location>
</feature>
<protein>
    <submittedName>
        <fullName evidence="7">Inner membrane protein YbhL</fullName>
    </submittedName>
</protein>
<evidence type="ECO:0000256" key="1">
    <source>
        <dbReference type="ARBA" id="ARBA00004141"/>
    </source>
</evidence>
<keyword evidence="3 6" id="KW-0812">Transmembrane</keyword>
<feature type="transmembrane region" description="Helical" evidence="6">
    <location>
        <begin position="112"/>
        <end position="131"/>
    </location>
</feature>
<accession>A0A3D3YL46</accession>
<sequence length="233" mass="25629">METTKPTFAAAQPDAARATLFRNVYLWMTMALALTALTAYTVAGSETLLQAIFSSRFVFLGLIVAELVLVFVLAANIMRMSFLTATLMFIAYSVVNGATLSTIFLVYDLGSIGLTFLVTAGMFGAMSLYGFVTGRDLSSWGNLLTMALVGVILASVVNLFLRSEMLMWIVTYVGILLFVGLTAYDTQTIKRMIYSGAEVDEPMQKMALLGALSLYLDFINLFLYMLRLLGNRR</sequence>
<organism evidence="7 8">
    <name type="scientific">Alistipes communis</name>
    <dbReference type="NCBI Taxonomy" id="2585118"/>
    <lineage>
        <taxon>Bacteria</taxon>
        <taxon>Pseudomonadati</taxon>
        <taxon>Bacteroidota</taxon>
        <taxon>Bacteroidia</taxon>
        <taxon>Bacteroidales</taxon>
        <taxon>Rikenellaceae</taxon>
        <taxon>Alistipes</taxon>
    </lineage>
</organism>
<keyword evidence="5 6" id="KW-0472">Membrane</keyword>
<accession>A0A4Y1XU48</accession>
<feature type="transmembrane region" description="Helical" evidence="6">
    <location>
        <begin position="55"/>
        <end position="75"/>
    </location>
</feature>
<comment type="similarity">
    <text evidence="2 6">Belongs to the BI1 family.</text>
</comment>
<dbReference type="RefSeq" id="WP_141412471.1">
    <property type="nucleotide sequence ID" value="NZ_AP019735.1"/>
</dbReference>
<comment type="subcellular location">
    <subcellularLocation>
        <location evidence="1">Membrane</location>
        <topology evidence="1">Multi-pass membrane protein</topology>
    </subcellularLocation>
</comment>
<name>A0A3D3YL46_9BACT</name>
<dbReference type="OrthoDB" id="9793828at2"/>
<dbReference type="EMBL" id="AP019735">
    <property type="protein sequence ID" value="BBL03834.1"/>
    <property type="molecule type" value="Genomic_DNA"/>
</dbReference>
<evidence type="ECO:0000256" key="3">
    <source>
        <dbReference type="ARBA" id="ARBA00022692"/>
    </source>
</evidence>
<evidence type="ECO:0000256" key="5">
    <source>
        <dbReference type="ARBA" id="ARBA00023136"/>
    </source>
</evidence>
<gene>
    <name evidence="7" type="primary">ybhL</name>
    <name evidence="7" type="ORF">A5CBH24_11470</name>
</gene>
<accession>A0A4Y1WTM6</accession>
<keyword evidence="4 6" id="KW-1133">Transmembrane helix</keyword>
<evidence type="ECO:0000256" key="2">
    <source>
        <dbReference type="ARBA" id="ARBA00010350"/>
    </source>
</evidence>
<dbReference type="Pfam" id="PF01027">
    <property type="entry name" value="Bax1-I"/>
    <property type="match status" value="1"/>
</dbReference>
<evidence type="ECO:0000256" key="6">
    <source>
        <dbReference type="RuleBase" id="RU004379"/>
    </source>
</evidence>
<dbReference type="KEGG" id="acou:A5CBH24_11470"/>
<dbReference type="GO" id="GO:0005886">
    <property type="term" value="C:plasma membrane"/>
    <property type="evidence" value="ECO:0007669"/>
    <property type="project" value="TreeGrafter"/>
</dbReference>
<dbReference type="PANTHER" id="PTHR23291:SF50">
    <property type="entry name" value="PROTEIN LIFEGUARD 4"/>
    <property type="match status" value="1"/>
</dbReference>
<feature type="transmembrane region" description="Helical" evidence="6">
    <location>
        <begin position="24"/>
        <end position="43"/>
    </location>
</feature>
<feature type="transmembrane region" description="Helical" evidence="6">
    <location>
        <begin position="206"/>
        <end position="226"/>
    </location>
</feature>
<dbReference type="STRING" id="1118061.GCA_000311925_01504"/>
<dbReference type="InterPro" id="IPR006214">
    <property type="entry name" value="Bax_inhibitor_1-related"/>
</dbReference>